<comment type="similarity">
    <text evidence="9">Belongs to the adenylate kinase family. AK6 subfamily.</text>
</comment>
<comment type="catalytic activity">
    <reaction evidence="9">
        <text>AMP + ATP = 2 ADP</text>
        <dbReference type="Rhea" id="RHEA:12973"/>
        <dbReference type="ChEBI" id="CHEBI:30616"/>
        <dbReference type="ChEBI" id="CHEBI:456215"/>
        <dbReference type="ChEBI" id="CHEBI:456216"/>
        <dbReference type="EC" id="2.7.4.3"/>
    </reaction>
</comment>
<feature type="binding site" evidence="9">
    <location>
        <position position="61"/>
    </location>
    <ligand>
        <name>ATP</name>
        <dbReference type="ChEBI" id="CHEBI:30616"/>
    </ligand>
</feature>
<keyword evidence="8 9" id="KW-0539">Nucleus</keyword>
<keyword evidence="3 9" id="KW-0698">rRNA processing</keyword>
<protein>
    <recommendedName>
        <fullName evidence="9">Adenylate kinase isoenzyme 6</fullName>
        <shortName evidence="9">AK6</shortName>
        <ecNumber evidence="9">2.7.4.3</ecNumber>
    </recommendedName>
    <alternativeName>
        <fullName evidence="9">Coilin-interacting nuclear ATPase protein</fullName>
    </alternativeName>
    <alternativeName>
        <fullName evidence="9">Dual activity adenylate kinase/ATPase</fullName>
        <shortName evidence="9">AK/ATPase</shortName>
    </alternativeName>
</protein>
<organism evidence="10 11">
    <name type="scientific">Lates japonicus</name>
    <name type="common">Japanese lates</name>
    <dbReference type="NCBI Taxonomy" id="270547"/>
    <lineage>
        <taxon>Eukaryota</taxon>
        <taxon>Metazoa</taxon>
        <taxon>Chordata</taxon>
        <taxon>Craniata</taxon>
        <taxon>Vertebrata</taxon>
        <taxon>Euteleostomi</taxon>
        <taxon>Actinopterygii</taxon>
        <taxon>Neopterygii</taxon>
        <taxon>Teleostei</taxon>
        <taxon>Neoteleostei</taxon>
        <taxon>Acanthomorphata</taxon>
        <taxon>Carangaria</taxon>
        <taxon>Carangaria incertae sedis</taxon>
        <taxon>Centropomidae</taxon>
        <taxon>Lates</taxon>
    </lineage>
</organism>
<dbReference type="GO" id="GO:0005737">
    <property type="term" value="C:cytoplasm"/>
    <property type="evidence" value="ECO:0007669"/>
    <property type="project" value="UniProtKB-SubCell"/>
</dbReference>
<feature type="binding site" evidence="9">
    <location>
        <position position="58"/>
    </location>
    <ligand>
        <name>ATP</name>
        <dbReference type="ChEBI" id="CHEBI:30616"/>
    </ligand>
</feature>
<evidence type="ECO:0000313" key="10">
    <source>
        <dbReference type="EMBL" id="GLD68249.1"/>
    </source>
</evidence>
<reference evidence="10" key="1">
    <citation type="submission" date="2022-08" db="EMBL/GenBank/DDBJ databases">
        <title>Genome sequencing of akame (Lates japonicus).</title>
        <authorList>
            <person name="Hashiguchi Y."/>
            <person name="Takahashi H."/>
        </authorList>
    </citation>
    <scope>NUCLEOTIDE SEQUENCE</scope>
    <source>
        <strain evidence="10">Kochi</strain>
    </source>
</reference>
<dbReference type="GO" id="GO:0042274">
    <property type="term" value="P:ribosomal small subunit biogenesis"/>
    <property type="evidence" value="ECO:0007669"/>
    <property type="project" value="UniProtKB-UniRule"/>
</dbReference>
<dbReference type="GO" id="GO:0015030">
    <property type="term" value="C:Cajal body"/>
    <property type="evidence" value="ECO:0007669"/>
    <property type="project" value="UniProtKB-SubCell"/>
</dbReference>
<feature type="region of interest" description="LID" evidence="9">
    <location>
        <begin position="151"/>
        <end position="161"/>
    </location>
</feature>
<evidence type="ECO:0000256" key="5">
    <source>
        <dbReference type="ARBA" id="ARBA00022741"/>
    </source>
</evidence>
<dbReference type="Proteomes" id="UP001279410">
    <property type="component" value="Unassembled WGS sequence"/>
</dbReference>
<dbReference type="GO" id="GO:0005524">
    <property type="term" value="F:ATP binding"/>
    <property type="evidence" value="ECO:0007669"/>
    <property type="project" value="UniProtKB-KW"/>
</dbReference>
<dbReference type="InterPro" id="IPR020618">
    <property type="entry name" value="Adenyl_kinase_AK6"/>
</dbReference>
<accession>A0AAD3RF60</accession>
<keyword evidence="7 9" id="KW-0067">ATP-binding</keyword>
<comment type="subunit">
    <text evidence="9">Monomer and homodimer. Interacts with small ribosomal subunit protein uS11. Not a structural component of 43S pre-ribosomes, but transiently interacts with them by binding to uS11. Interacts with COIL (via C-terminus).</text>
</comment>
<evidence type="ECO:0000256" key="8">
    <source>
        <dbReference type="ARBA" id="ARBA00023242"/>
    </source>
</evidence>
<dbReference type="PANTHER" id="PTHR12595">
    <property type="entry name" value="POS9-ACTIVATING FACTOR FAP7-RELATED"/>
    <property type="match status" value="1"/>
</dbReference>
<gene>
    <name evidence="9" type="primary">AK6</name>
    <name evidence="9" type="synonym">CINAP</name>
    <name evidence="10" type="ORF">AKAME5_001956000</name>
</gene>
<evidence type="ECO:0000256" key="6">
    <source>
        <dbReference type="ARBA" id="ARBA00022777"/>
    </source>
</evidence>
<comment type="subcellular location">
    <subcellularLocation>
        <location evidence="9">Cytoplasm</location>
    </subcellularLocation>
    <subcellularLocation>
        <location evidence="9">Nucleus</location>
        <location evidence="9">Nucleoplasm</location>
    </subcellularLocation>
    <subcellularLocation>
        <location evidence="9">Nucleus</location>
        <location evidence="9">Cajal body</location>
    </subcellularLocation>
    <text evidence="9">Displays widespread diffuse nucleoplasmic distribution but not detected in nucleoli. Detected in Cajal bodies but not in all cells.</text>
</comment>
<comment type="catalytic activity">
    <reaction evidence="9">
        <text>ATP + H2O = ADP + phosphate + H(+)</text>
        <dbReference type="Rhea" id="RHEA:13065"/>
        <dbReference type="ChEBI" id="CHEBI:15377"/>
        <dbReference type="ChEBI" id="CHEBI:15378"/>
        <dbReference type="ChEBI" id="CHEBI:30616"/>
        <dbReference type="ChEBI" id="CHEBI:43474"/>
        <dbReference type="ChEBI" id="CHEBI:456216"/>
    </reaction>
</comment>
<dbReference type="HAMAP" id="MF_00039">
    <property type="entry name" value="Adenylate_kinase_AK6"/>
    <property type="match status" value="1"/>
</dbReference>
<dbReference type="Gene3D" id="3.40.50.300">
    <property type="entry name" value="P-loop containing nucleotide triphosphate hydrolases"/>
    <property type="match status" value="1"/>
</dbReference>
<keyword evidence="11" id="KW-1185">Reference proteome</keyword>
<evidence type="ECO:0000256" key="2">
    <source>
        <dbReference type="ARBA" id="ARBA00022517"/>
    </source>
</evidence>
<keyword evidence="5 9" id="KW-0547">Nucleotide-binding</keyword>
<evidence type="ECO:0000256" key="9">
    <source>
        <dbReference type="HAMAP-Rule" id="MF_03173"/>
    </source>
</evidence>
<feature type="binding site" evidence="9">
    <location>
        <position position="152"/>
    </location>
    <ligand>
        <name>ATP</name>
        <dbReference type="ChEBI" id="CHEBI:30616"/>
    </ligand>
</feature>
<dbReference type="Pfam" id="PF13238">
    <property type="entry name" value="AAA_18"/>
    <property type="match status" value="1"/>
</dbReference>
<dbReference type="GO" id="GO:0006364">
    <property type="term" value="P:rRNA processing"/>
    <property type="evidence" value="ECO:0007669"/>
    <property type="project" value="UniProtKB-KW"/>
</dbReference>
<feature type="binding site" evidence="9">
    <location>
        <position position="59"/>
    </location>
    <ligand>
        <name>ATP</name>
        <dbReference type="ChEBI" id="CHEBI:30616"/>
    </ligand>
</feature>
<feature type="binding site" evidence="9">
    <location>
        <position position="56"/>
    </location>
    <ligand>
        <name>ATP</name>
        <dbReference type="ChEBI" id="CHEBI:30616"/>
    </ligand>
</feature>
<dbReference type="GO" id="GO:0004017">
    <property type="term" value="F:AMP kinase activity"/>
    <property type="evidence" value="ECO:0007669"/>
    <property type="project" value="UniProtKB-UniRule"/>
</dbReference>
<evidence type="ECO:0000256" key="4">
    <source>
        <dbReference type="ARBA" id="ARBA00022679"/>
    </source>
</evidence>
<keyword evidence="1 9" id="KW-0963">Cytoplasm</keyword>
<evidence type="ECO:0000256" key="1">
    <source>
        <dbReference type="ARBA" id="ARBA00022490"/>
    </source>
</evidence>
<feature type="region of interest" description="NMPbind" evidence="9">
    <location>
        <begin position="76"/>
        <end position="99"/>
    </location>
</feature>
<comment type="function">
    <text evidence="9">Broad-specificity nucleoside monophosphate (NMP) kinase that catalyzes the reversible transfer of the terminal phosphate group between nucleoside triphosphates and monophosphates. Has also ATPase activity. Involved in the late cytoplasmic maturation steps of the 40S ribosomal particles, specifically 18S rRNA maturation. While NMP activity is not required for ribosome maturation, ATPase activity is. Associates transiently with small ribosomal subunit protein uS11. ATP hydrolysis breaks the interaction with uS11. May temporarily remove uS11 from the ribosome to enable a conformational change of the ribosomal RNA that is needed for the final maturation step of the small ribosomal subunit. Its NMP activity may have a role in nuclear energy homeostasis. May be involved in regulation of Cajal body (CB) formation.</text>
</comment>
<dbReference type="SUPFAM" id="SSF52540">
    <property type="entry name" value="P-loop containing nucleoside triphosphate hydrolases"/>
    <property type="match status" value="1"/>
</dbReference>
<proteinExistence type="inferred from homology"/>
<evidence type="ECO:0000256" key="7">
    <source>
        <dbReference type="ARBA" id="ARBA00022840"/>
    </source>
</evidence>
<keyword evidence="4 9" id="KW-0808">Transferase</keyword>
<feature type="binding site" evidence="9">
    <location>
        <position position="60"/>
    </location>
    <ligand>
        <name>ATP</name>
        <dbReference type="ChEBI" id="CHEBI:30616"/>
    </ligand>
</feature>
<sequence length="214" mass="24950">MNHLKFTSLNSGDSECRKKLPQLPLFQVVDIETRVGCRRAMKMRKRPNLLLTGTPGVGKTTLGKELAQRTGLNYVNIGDLAQEGQLYDGYDEEYQCPILDEDRVVDELDEKMVEGGVIVDYHGCDLFPERWFHIIFVLRTDNTQLYTRLESRGYTGKKLQDNIQCEIFQTIYEEAMEAYSQEIVHQLPSNTPEDMERNLEQIVQWIEQWMKDHN</sequence>
<dbReference type="EC" id="2.7.4.3" evidence="9"/>
<dbReference type="PANTHER" id="PTHR12595:SF0">
    <property type="entry name" value="ADENYLATE KINASE ISOENZYME 6"/>
    <property type="match status" value="1"/>
</dbReference>
<dbReference type="AlphaFoldDB" id="A0AAD3RF60"/>
<evidence type="ECO:0000313" key="11">
    <source>
        <dbReference type="Proteomes" id="UP001279410"/>
    </source>
</evidence>
<keyword evidence="6 9" id="KW-0418">Kinase</keyword>
<dbReference type="GO" id="GO:0016887">
    <property type="term" value="F:ATP hydrolysis activity"/>
    <property type="evidence" value="ECO:0007669"/>
    <property type="project" value="UniProtKB-UniRule"/>
</dbReference>
<keyword evidence="2 9" id="KW-0690">Ribosome biogenesis</keyword>
<name>A0AAD3RF60_LATJO</name>
<dbReference type="InterPro" id="IPR027417">
    <property type="entry name" value="P-loop_NTPase"/>
</dbReference>
<dbReference type="EMBL" id="BRZM01000129">
    <property type="protein sequence ID" value="GLD68249.1"/>
    <property type="molecule type" value="Genomic_DNA"/>
</dbReference>
<dbReference type="FunFam" id="3.40.50.300:FF:003001">
    <property type="entry name" value="Adenylate kinase isoenzyme 6"/>
    <property type="match status" value="1"/>
</dbReference>
<comment type="caution">
    <text evidence="10">The sequence shown here is derived from an EMBL/GenBank/DDBJ whole genome shotgun (WGS) entry which is preliminary data.</text>
</comment>
<evidence type="ECO:0000256" key="3">
    <source>
        <dbReference type="ARBA" id="ARBA00022552"/>
    </source>
</evidence>
<comment type="caution">
    <text evidence="9">Lacks conserved residue(s) required for the propagation of feature annotation.</text>
</comment>